<name>A0A8J6E565_ELECQ</name>
<dbReference type="InterPro" id="IPR000904">
    <property type="entry name" value="Sec7_dom"/>
</dbReference>
<dbReference type="PANTHER" id="PTHR10663:SF124">
    <property type="entry name" value="BREFELDIN A-INHIBITED GUANINE NUCLEOTIDE-EXCHANGE PROTEIN 2"/>
    <property type="match status" value="1"/>
</dbReference>
<protein>
    <recommendedName>
        <fullName evidence="1">SEC7 domain-containing protein</fullName>
    </recommendedName>
</protein>
<sequence>MYAYVDQLDFCDKDFVSALRLFLEGFRLPGEAQKIDRLMEKFAARYLECNQGQTLFASADTAYVLAYSIIMLTTDLHSPQVKNKMTKEQYIKMNRGINDSKDLPEEYLSAIFDEIEDKKIAMKETKEHTITNKSAKPS</sequence>
<dbReference type="SMART" id="SM00222">
    <property type="entry name" value="Sec7"/>
    <property type="match status" value="1"/>
</dbReference>
<dbReference type="Proteomes" id="UP000770717">
    <property type="component" value="Unassembled WGS sequence"/>
</dbReference>
<dbReference type="EMBL" id="WNTK01067199">
    <property type="protein sequence ID" value="KAG9460464.1"/>
    <property type="molecule type" value="Genomic_DNA"/>
</dbReference>
<accession>A0A8J6E565</accession>
<dbReference type="AlphaFoldDB" id="A0A8J6E565"/>
<dbReference type="FunFam" id="1.10.1000.11:FF:000003">
    <property type="entry name" value="Brefeldin A-inhibited guanine nucleotide-exchange protein 1"/>
    <property type="match status" value="1"/>
</dbReference>
<dbReference type="PANTHER" id="PTHR10663">
    <property type="entry name" value="GUANYL-NUCLEOTIDE EXCHANGE FACTOR"/>
    <property type="match status" value="1"/>
</dbReference>
<dbReference type="CDD" id="cd00171">
    <property type="entry name" value="Sec7"/>
    <property type="match status" value="1"/>
</dbReference>
<dbReference type="GO" id="GO:0032012">
    <property type="term" value="P:regulation of ARF protein signal transduction"/>
    <property type="evidence" value="ECO:0007669"/>
    <property type="project" value="InterPro"/>
</dbReference>
<evidence type="ECO:0000259" key="1">
    <source>
        <dbReference type="PROSITE" id="PS50190"/>
    </source>
</evidence>
<dbReference type="PROSITE" id="PS50190">
    <property type="entry name" value="SEC7"/>
    <property type="match status" value="1"/>
</dbReference>
<evidence type="ECO:0000313" key="3">
    <source>
        <dbReference type="Proteomes" id="UP000770717"/>
    </source>
</evidence>
<dbReference type="InterPro" id="IPR023394">
    <property type="entry name" value="Sec7_C_sf"/>
</dbReference>
<dbReference type="Pfam" id="PF01369">
    <property type="entry name" value="Sec7"/>
    <property type="match status" value="1"/>
</dbReference>
<comment type="caution">
    <text evidence="2">The sequence shown here is derived from an EMBL/GenBank/DDBJ whole genome shotgun (WGS) entry which is preliminary data.</text>
</comment>
<dbReference type="Gene3D" id="1.10.1000.11">
    <property type="entry name" value="Arf Nucleotide-binding Site Opener,domain 2"/>
    <property type="match status" value="1"/>
</dbReference>
<gene>
    <name evidence="2" type="ORF">GDO78_021664</name>
</gene>
<dbReference type="SUPFAM" id="SSF48425">
    <property type="entry name" value="Sec7 domain"/>
    <property type="match status" value="1"/>
</dbReference>
<keyword evidence="3" id="KW-1185">Reference proteome</keyword>
<dbReference type="GO" id="GO:0005085">
    <property type="term" value="F:guanyl-nucleotide exchange factor activity"/>
    <property type="evidence" value="ECO:0007669"/>
    <property type="project" value="InterPro"/>
</dbReference>
<proteinExistence type="predicted"/>
<dbReference type="OrthoDB" id="18431at2759"/>
<evidence type="ECO:0000313" key="2">
    <source>
        <dbReference type="EMBL" id="KAG9460464.1"/>
    </source>
</evidence>
<reference evidence="2" key="1">
    <citation type="thesis" date="2020" institute="ProQuest LLC" country="789 East Eisenhower Parkway, Ann Arbor, MI, USA">
        <title>Comparative Genomics and Chromosome Evolution.</title>
        <authorList>
            <person name="Mudd A.B."/>
        </authorList>
    </citation>
    <scope>NUCLEOTIDE SEQUENCE</scope>
    <source>
        <strain evidence="2">HN-11 Male</strain>
        <tissue evidence="2">Kidney and liver</tissue>
    </source>
</reference>
<organism evidence="2 3">
    <name type="scientific">Eleutherodactylus coqui</name>
    <name type="common">Puerto Rican coqui</name>
    <dbReference type="NCBI Taxonomy" id="57060"/>
    <lineage>
        <taxon>Eukaryota</taxon>
        <taxon>Metazoa</taxon>
        <taxon>Chordata</taxon>
        <taxon>Craniata</taxon>
        <taxon>Vertebrata</taxon>
        <taxon>Euteleostomi</taxon>
        <taxon>Amphibia</taxon>
        <taxon>Batrachia</taxon>
        <taxon>Anura</taxon>
        <taxon>Neobatrachia</taxon>
        <taxon>Hyloidea</taxon>
        <taxon>Eleutherodactylidae</taxon>
        <taxon>Eleutherodactylinae</taxon>
        <taxon>Eleutherodactylus</taxon>
        <taxon>Eleutherodactylus</taxon>
    </lineage>
</organism>
<dbReference type="InterPro" id="IPR035999">
    <property type="entry name" value="Sec7_dom_sf"/>
</dbReference>
<feature type="domain" description="SEC7" evidence="1">
    <location>
        <begin position="1"/>
        <end position="118"/>
    </location>
</feature>